<dbReference type="Gene3D" id="3.10.450.50">
    <property type="match status" value="1"/>
</dbReference>
<keyword evidence="2" id="KW-1185">Reference proteome</keyword>
<accession>A0ABU8PD02</accession>
<dbReference type="InterPro" id="IPR032710">
    <property type="entry name" value="NTF2-like_dom_sf"/>
</dbReference>
<dbReference type="InterPro" id="IPR009959">
    <property type="entry name" value="Cyclase_SnoaL-like"/>
</dbReference>
<comment type="caution">
    <text evidence="1">The sequence shown here is derived from an EMBL/GenBank/DDBJ whole genome shotgun (WGS) entry which is preliminary data.</text>
</comment>
<reference evidence="1 2" key="1">
    <citation type="submission" date="2023-12" db="EMBL/GenBank/DDBJ databases">
        <title>Gut-associated functions are favored during microbiome assembly across C. elegans life.</title>
        <authorList>
            <person name="Zimmermann J."/>
        </authorList>
    </citation>
    <scope>NUCLEOTIDE SEQUENCE [LARGE SCALE GENOMIC DNA]</scope>
    <source>
        <strain evidence="1 2">MYb71</strain>
    </source>
</reference>
<dbReference type="RefSeq" id="WP_105542499.1">
    <property type="nucleotide sequence ID" value="NZ_JBBGZH010000001.1"/>
</dbReference>
<dbReference type="PANTHER" id="PTHR38436:SF1">
    <property type="entry name" value="ESTER CYCLASE"/>
    <property type="match status" value="1"/>
</dbReference>
<name>A0ABU8PD02_9HYPH</name>
<evidence type="ECO:0000313" key="1">
    <source>
        <dbReference type="EMBL" id="MEJ5020115.1"/>
    </source>
</evidence>
<protein>
    <submittedName>
        <fullName evidence="1">Ester cyclase</fullName>
    </submittedName>
</protein>
<evidence type="ECO:0000313" key="2">
    <source>
        <dbReference type="Proteomes" id="UP001375812"/>
    </source>
</evidence>
<dbReference type="SUPFAM" id="SSF54427">
    <property type="entry name" value="NTF2-like"/>
    <property type="match status" value="1"/>
</dbReference>
<sequence length="128" mass="14780">MSEPLAEIYRDYIACLNRQAWDDLGLYVHEEAIHNGRPLGLDGYRAMLEQDFEAIPDLRFNIELLVSEPPYIASRLQFDCTPKAMLFGLPVNGRRIQFAENVFYEFENTLIRKVWSIIDKAAIEAQLG</sequence>
<gene>
    <name evidence="1" type="ORF">WH297_10220</name>
</gene>
<dbReference type="PANTHER" id="PTHR38436">
    <property type="entry name" value="POLYKETIDE CYCLASE SNOAL-LIKE DOMAIN"/>
    <property type="match status" value="1"/>
</dbReference>
<dbReference type="EMBL" id="JBBGZH010000001">
    <property type="protein sequence ID" value="MEJ5020115.1"/>
    <property type="molecule type" value="Genomic_DNA"/>
</dbReference>
<proteinExistence type="predicted"/>
<dbReference type="Pfam" id="PF07366">
    <property type="entry name" value="SnoaL"/>
    <property type="match status" value="1"/>
</dbReference>
<organism evidence="1 2">
    <name type="scientific">Ochrobactrum vermis</name>
    <dbReference type="NCBI Taxonomy" id="1827297"/>
    <lineage>
        <taxon>Bacteria</taxon>
        <taxon>Pseudomonadati</taxon>
        <taxon>Pseudomonadota</taxon>
        <taxon>Alphaproteobacteria</taxon>
        <taxon>Hyphomicrobiales</taxon>
        <taxon>Brucellaceae</taxon>
        <taxon>Brucella/Ochrobactrum group</taxon>
        <taxon>Ochrobactrum</taxon>
    </lineage>
</organism>
<dbReference type="Proteomes" id="UP001375812">
    <property type="component" value="Unassembled WGS sequence"/>
</dbReference>